<dbReference type="InterPro" id="IPR049730">
    <property type="entry name" value="SNF2/RAD54-like_C"/>
</dbReference>
<comment type="caution">
    <text evidence="5">The sequence shown here is derived from an EMBL/GenBank/DDBJ whole genome shotgun (WGS) entry which is preliminary data.</text>
</comment>
<feature type="domain" description="Helicase C-terminal" evidence="4">
    <location>
        <begin position="368"/>
        <end position="526"/>
    </location>
</feature>
<proteinExistence type="predicted"/>
<dbReference type="InterPro" id="IPR027417">
    <property type="entry name" value="P-loop_NTPase"/>
</dbReference>
<accession>A0AB34K3I3</accession>
<dbReference type="Gene3D" id="3.40.50.300">
    <property type="entry name" value="P-loop containing nucleotide triphosphate hydrolases"/>
    <property type="match status" value="1"/>
</dbReference>
<dbReference type="PROSITE" id="PS51194">
    <property type="entry name" value="HELICASE_CTER"/>
    <property type="match status" value="1"/>
</dbReference>
<dbReference type="InterPro" id="IPR001650">
    <property type="entry name" value="Helicase_C-like"/>
</dbReference>
<dbReference type="EMBL" id="JBGBPQ010000002">
    <property type="protein sequence ID" value="KAL1528810.1"/>
    <property type="molecule type" value="Genomic_DNA"/>
</dbReference>
<dbReference type="SUPFAM" id="SSF52540">
    <property type="entry name" value="P-loop containing nucleoside triphosphate hydrolases"/>
    <property type="match status" value="2"/>
</dbReference>
<evidence type="ECO:0000313" key="6">
    <source>
        <dbReference type="Proteomes" id="UP001515480"/>
    </source>
</evidence>
<dbReference type="PANTHER" id="PTHR45766">
    <property type="entry name" value="DNA ANNEALING HELICASE AND ENDONUCLEASE ZRANB3 FAMILY MEMBER"/>
    <property type="match status" value="1"/>
</dbReference>
<dbReference type="CDD" id="cd18793">
    <property type="entry name" value="SF2_C_SNF"/>
    <property type="match status" value="1"/>
</dbReference>
<name>A0AB34K3I3_PRYPA</name>
<keyword evidence="1" id="KW-0378">Hydrolase</keyword>
<keyword evidence="6" id="KW-1185">Reference proteome</keyword>
<dbReference type="GO" id="GO:0006281">
    <property type="term" value="P:DNA repair"/>
    <property type="evidence" value="ECO:0007669"/>
    <property type="project" value="TreeGrafter"/>
</dbReference>
<dbReference type="Gene3D" id="3.40.50.10810">
    <property type="entry name" value="Tandem AAA-ATPase domain"/>
    <property type="match status" value="1"/>
</dbReference>
<reference evidence="5 6" key="1">
    <citation type="journal article" date="2024" name="Science">
        <title>Giant polyketide synthase enzymes in the biosynthesis of giant marine polyether toxins.</title>
        <authorList>
            <person name="Fallon T.R."/>
            <person name="Shende V.V."/>
            <person name="Wierzbicki I.H."/>
            <person name="Pendleton A.L."/>
            <person name="Watervoot N.F."/>
            <person name="Auber R.P."/>
            <person name="Gonzalez D.J."/>
            <person name="Wisecaver J.H."/>
            <person name="Moore B.S."/>
        </authorList>
    </citation>
    <scope>NUCLEOTIDE SEQUENCE [LARGE SCALE GENOMIC DNA]</scope>
    <source>
        <strain evidence="5 6">12B1</strain>
    </source>
</reference>
<dbReference type="Pfam" id="PF00176">
    <property type="entry name" value="SNF2-rel_dom"/>
    <property type="match status" value="1"/>
</dbReference>
<feature type="region of interest" description="Disordered" evidence="2">
    <location>
        <begin position="512"/>
        <end position="535"/>
    </location>
</feature>
<dbReference type="PANTHER" id="PTHR45766:SF6">
    <property type="entry name" value="SWI_SNF-RELATED MATRIX-ASSOCIATED ACTIN-DEPENDENT REGULATOR OF CHROMATIN SUBFAMILY A-LIKE PROTEIN 1"/>
    <property type="match status" value="1"/>
</dbReference>
<dbReference type="InterPro" id="IPR038718">
    <property type="entry name" value="SNF2-like_sf"/>
</dbReference>
<dbReference type="GO" id="GO:0043596">
    <property type="term" value="C:nuclear replication fork"/>
    <property type="evidence" value="ECO:0007669"/>
    <property type="project" value="TreeGrafter"/>
</dbReference>
<dbReference type="Proteomes" id="UP001515480">
    <property type="component" value="Unassembled WGS sequence"/>
</dbReference>
<evidence type="ECO:0000256" key="1">
    <source>
        <dbReference type="ARBA" id="ARBA00022801"/>
    </source>
</evidence>
<evidence type="ECO:0000256" key="2">
    <source>
        <dbReference type="SAM" id="MobiDB-lite"/>
    </source>
</evidence>
<dbReference type="Pfam" id="PF00271">
    <property type="entry name" value="Helicase_C"/>
    <property type="match status" value="1"/>
</dbReference>
<dbReference type="PROSITE" id="PS51192">
    <property type="entry name" value="HELICASE_ATP_BIND_1"/>
    <property type="match status" value="1"/>
</dbReference>
<dbReference type="GO" id="GO:0031297">
    <property type="term" value="P:replication fork processing"/>
    <property type="evidence" value="ECO:0007669"/>
    <property type="project" value="TreeGrafter"/>
</dbReference>
<sequence>MSSWIDCARMMLWRRLHSSAPSRLCRQPTRSKSLPAWVDALRRSLDNVTSTPLDASLCMPQLYPFQHTAVQFALSRGGRVLLGHEMGLGKTPIAVTVCAHYVHAEGPVLVVAPPVLLEQWAAEIVRWAPSVSPCEVQVIRKGSERPKDDAKFVLVSYAMLVGRRSTDERTNSHLRHTAQGEAYAVVVADEAHALKSHKSSRTSVVMPLLRQARRAVLMTGTPMANGCAADVYALVGALAKEAMPSYITWCKRYCQEQRQIFVSRRSIKRWVGVSRTHSAELHDILQRVMTRQRKEEVLTELPPKRRSRVALPLSAAELRHIKTSMENVAVSAEFPFDAPLPSVMAAFHASATAKARAVCEWLGEALFQGEKGNLAVSGKTLLFAHHHVMHDALALFFSSHLDEQQWIHVTGETRSGDRFERITRFQQDPSCRAAVLALSACSQGLNLAMADTVIFTELCWSPSELEQAEARAHRMGQTASQVSIYYLLVGGETFPLDSIMFKTLVKKSAASSNVLDGRPPSQDLRTSAIVPPPQR</sequence>
<organism evidence="5 6">
    <name type="scientific">Prymnesium parvum</name>
    <name type="common">Toxic golden alga</name>
    <dbReference type="NCBI Taxonomy" id="97485"/>
    <lineage>
        <taxon>Eukaryota</taxon>
        <taxon>Haptista</taxon>
        <taxon>Haptophyta</taxon>
        <taxon>Prymnesiophyceae</taxon>
        <taxon>Prymnesiales</taxon>
        <taxon>Prymnesiaceae</taxon>
        <taxon>Prymnesium</taxon>
    </lineage>
</organism>
<feature type="domain" description="Helicase ATP-binding" evidence="3">
    <location>
        <begin position="71"/>
        <end position="222"/>
    </location>
</feature>
<evidence type="ECO:0000313" key="5">
    <source>
        <dbReference type="EMBL" id="KAL1528810.1"/>
    </source>
</evidence>
<dbReference type="SMART" id="SM00490">
    <property type="entry name" value="HELICc"/>
    <property type="match status" value="1"/>
</dbReference>
<gene>
    <name evidence="5" type="ORF">AB1Y20_010133</name>
</gene>
<evidence type="ECO:0000259" key="3">
    <source>
        <dbReference type="PROSITE" id="PS51192"/>
    </source>
</evidence>
<dbReference type="InterPro" id="IPR014001">
    <property type="entry name" value="Helicase_ATP-bd"/>
</dbReference>
<evidence type="ECO:0000259" key="4">
    <source>
        <dbReference type="PROSITE" id="PS51194"/>
    </source>
</evidence>
<dbReference type="AlphaFoldDB" id="A0AB34K3I3"/>
<dbReference type="InterPro" id="IPR000330">
    <property type="entry name" value="SNF2_N"/>
</dbReference>
<dbReference type="SMART" id="SM00487">
    <property type="entry name" value="DEXDc"/>
    <property type="match status" value="1"/>
</dbReference>
<dbReference type="GO" id="GO:0005524">
    <property type="term" value="F:ATP binding"/>
    <property type="evidence" value="ECO:0007669"/>
    <property type="project" value="InterPro"/>
</dbReference>
<protein>
    <submittedName>
        <fullName evidence="5">Uncharacterized protein</fullName>
    </submittedName>
</protein>
<dbReference type="GO" id="GO:0016787">
    <property type="term" value="F:hydrolase activity"/>
    <property type="evidence" value="ECO:0007669"/>
    <property type="project" value="UniProtKB-KW"/>
</dbReference>